<comment type="caution">
    <text evidence="7">The sequence shown here is derived from an EMBL/GenBank/DDBJ whole genome shotgun (WGS) entry which is preliminary data.</text>
</comment>
<dbReference type="GO" id="GO:0005524">
    <property type="term" value="F:ATP binding"/>
    <property type="evidence" value="ECO:0007669"/>
    <property type="project" value="UniProtKB-KW"/>
</dbReference>
<dbReference type="PROSITE" id="PS51194">
    <property type="entry name" value="HELICASE_CTER"/>
    <property type="match status" value="1"/>
</dbReference>
<dbReference type="SMART" id="SM00490">
    <property type="entry name" value="HELICc"/>
    <property type="match status" value="1"/>
</dbReference>
<dbReference type="PROSITE" id="PS51192">
    <property type="entry name" value="HELICASE_ATP_BIND_1"/>
    <property type="match status" value="1"/>
</dbReference>
<keyword evidence="2" id="KW-0378">Hydrolase</keyword>
<dbReference type="Gene3D" id="3.40.50.300">
    <property type="entry name" value="P-loop containing nucleotide triphosphate hydrolases"/>
    <property type="match status" value="2"/>
</dbReference>
<evidence type="ECO:0000256" key="2">
    <source>
        <dbReference type="ARBA" id="ARBA00022801"/>
    </source>
</evidence>
<evidence type="ECO:0000256" key="3">
    <source>
        <dbReference type="ARBA" id="ARBA00022840"/>
    </source>
</evidence>
<dbReference type="EMBL" id="DSEU01000013">
    <property type="protein sequence ID" value="HEM66425.1"/>
    <property type="molecule type" value="Genomic_DNA"/>
</dbReference>
<evidence type="ECO:0000313" key="7">
    <source>
        <dbReference type="EMBL" id="HEM66425.1"/>
    </source>
</evidence>
<keyword evidence="7" id="KW-0347">Helicase</keyword>
<evidence type="ECO:0000259" key="5">
    <source>
        <dbReference type="PROSITE" id="PS51193"/>
    </source>
</evidence>
<dbReference type="GO" id="GO:0016787">
    <property type="term" value="F:hydrolase activity"/>
    <property type="evidence" value="ECO:0007669"/>
    <property type="project" value="UniProtKB-KW"/>
</dbReference>
<dbReference type="InterPro" id="IPR014001">
    <property type="entry name" value="Helicase_ATP-bd"/>
</dbReference>
<dbReference type="GO" id="GO:0003676">
    <property type="term" value="F:nucleic acid binding"/>
    <property type="evidence" value="ECO:0007669"/>
    <property type="project" value="InterPro"/>
</dbReference>
<dbReference type="AlphaFoldDB" id="A0A7J2U1Y2"/>
<dbReference type="Pfam" id="PF00270">
    <property type="entry name" value="DEAD"/>
    <property type="match status" value="1"/>
</dbReference>
<feature type="domain" description="Helicase ATP-binding" evidence="4">
    <location>
        <begin position="192"/>
        <end position="452"/>
    </location>
</feature>
<proteinExistence type="predicted"/>
<name>A0A7J2U1Y2_9CREN</name>
<dbReference type="Pfam" id="PF00271">
    <property type="entry name" value="Helicase_C"/>
    <property type="match status" value="1"/>
</dbReference>
<dbReference type="SMART" id="SM00487">
    <property type="entry name" value="DEXDc"/>
    <property type="match status" value="1"/>
</dbReference>
<organism evidence="7">
    <name type="scientific">Ignisphaera aggregans</name>
    <dbReference type="NCBI Taxonomy" id="334771"/>
    <lineage>
        <taxon>Archaea</taxon>
        <taxon>Thermoproteota</taxon>
        <taxon>Thermoprotei</taxon>
        <taxon>Desulfurococcales</taxon>
        <taxon>Desulfurococcaceae</taxon>
        <taxon>Ignisphaera</taxon>
    </lineage>
</organism>
<evidence type="ECO:0000259" key="4">
    <source>
        <dbReference type="PROSITE" id="PS51192"/>
    </source>
</evidence>
<evidence type="ECO:0000256" key="1">
    <source>
        <dbReference type="ARBA" id="ARBA00022741"/>
    </source>
</evidence>
<dbReference type="PANTHER" id="PTHR47957:SF3">
    <property type="entry name" value="ATP-DEPENDENT HELICASE HRQ1"/>
    <property type="match status" value="1"/>
</dbReference>
<protein>
    <submittedName>
        <fullName evidence="7">DEAD/DEAH box helicase</fullName>
    </submittedName>
</protein>
<dbReference type="InterPro" id="IPR011545">
    <property type="entry name" value="DEAD/DEAH_box_helicase_dom"/>
</dbReference>
<dbReference type="GO" id="GO:0043138">
    <property type="term" value="F:3'-5' DNA helicase activity"/>
    <property type="evidence" value="ECO:0007669"/>
    <property type="project" value="TreeGrafter"/>
</dbReference>
<evidence type="ECO:0000259" key="6">
    <source>
        <dbReference type="PROSITE" id="PS51194"/>
    </source>
</evidence>
<dbReference type="InterPro" id="IPR014013">
    <property type="entry name" value="Helic_SF1/SF2_ATP-bd_DinG/Rad3"/>
</dbReference>
<dbReference type="InterPro" id="IPR027417">
    <property type="entry name" value="P-loop_NTPase"/>
</dbReference>
<dbReference type="PROSITE" id="PS51193">
    <property type="entry name" value="HELICASE_ATP_BIND_2"/>
    <property type="match status" value="1"/>
</dbReference>
<gene>
    <name evidence="7" type="ORF">ENO26_02475</name>
</gene>
<dbReference type="GO" id="GO:0006289">
    <property type="term" value="P:nucleotide-excision repair"/>
    <property type="evidence" value="ECO:0007669"/>
    <property type="project" value="TreeGrafter"/>
</dbReference>
<dbReference type="SUPFAM" id="SSF52540">
    <property type="entry name" value="P-loop containing nucleoside triphosphate hydrolases"/>
    <property type="match status" value="1"/>
</dbReference>
<keyword evidence="1" id="KW-0547">Nucleotide-binding</keyword>
<keyword evidence="3" id="KW-0067">ATP-binding</keyword>
<dbReference type="PANTHER" id="PTHR47957">
    <property type="entry name" value="ATP-DEPENDENT HELICASE HRQ1"/>
    <property type="match status" value="1"/>
</dbReference>
<feature type="domain" description="Helicase ATP-binding" evidence="5">
    <location>
        <begin position="165"/>
        <end position="446"/>
    </location>
</feature>
<accession>A0A7J2U1Y2</accession>
<reference evidence="7" key="1">
    <citation type="journal article" date="2020" name="mSystems">
        <title>Genome- and Community-Level Interaction Insights into Carbon Utilization and Element Cycling Functions of Hydrothermarchaeota in Hydrothermal Sediment.</title>
        <authorList>
            <person name="Zhou Z."/>
            <person name="Liu Y."/>
            <person name="Xu W."/>
            <person name="Pan J."/>
            <person name="Luo Z.H."/>
            <person name="Li M."/>
        </authorList>
    </citation>
    <scope>NUCLEOTIDE SEQUENCE [LARGE SCALE GENOMIC DNA]</scope>
    <source>
        <strain evidence="7">SpSt-125</strain>
    </source>
</reference>
<dbReference type="GO" id="GO:0036297">
    <property type="term" value="P:interstrand cross-link repair"/>
    <property type="evidence" value="ECO:0007669"/>
    <property type="project" value="TreeGrafter"/>
</dbReference>
<sequence length="1018" mass="116117">MPPSPKEIRCYQLLVKKQLEHFRTSQNANIIEYLVYTLNPSNKIPTEIYKTSLGYKYTLHDITKDQELSSCVDILQGLISKGVLIELSKIDNAPIYTTLHGDIAFRVIRGRAYEDDLDGRWVGHYIIEYEESRLPNFNAAKLEKLKELLAKFFKGRGIDNNKSTTAAEAIVEGLEKAGFKSLALWQYKAIESILLEAEDYYVVDAPTATGKTLVFMVPAIAYALLNKLHYTSNDVSEDSKTGALLVYPRKSLQKQQLEILLKILHHVNTNLRQKLNIVLTVAIDKGVAGSQEYDKKEIAEIELGNNLQGKLVQVRTKKGNNIQLETFLDLGNNQTISIPYFKGMVLHSQDRDFILSQEPDILITNPWAIRERIKSSKLSFRNAYTERRFIVFDEAHVYININYLDLVAALKLYRHIMTSKARNGLKFVLSSATIPLKDKRELAQWILGLCKDDNCSSHDIDLNKVSLLDYDRLEPDNPNKVLKVIVTLLPYRLSIETLVQGVIQILVTALMHKQLKAIIFVDSISEVSTLMKYIDTIFHYREGMEICDHILATTCRHSKGVTINTNIIRRVLDTKPDTYDDYSWSHFIPTSDLINKHVDNLLSRIQSAADIIKEHHGALNDDVRRAIEQGFTKGSYKVLLATSTLDLGVNFDDVTFIVQYKEPISDEALIQRVGRAGRKDESFKIAMAFYIPTYTPMLIQTLVSQQTITQSSFSPQSIPLPHPAIIHKMFKVETLEHDIKLQRLFEYIIASGGTLKPQDLRRIVLNNIIDTLTKEFNTTYKALWTSIPLLSLSILNNIRSSIKNVIDSQKLVKEKAESLPKVCKPRGDSVIGATLANIVDKYARDWIKKLTSIFDEYAELGVGLALLTPDEAKEQLNKFMRKIGNWVDKKPQVIFTDNQAMFLLPASEIQQPVINLYKIQNPQKCRENINDFSKAIDSLVSSVNQLIDLLSKSSDIRSFIVALLRPSLKYRHINVVTQNNFEAVWHRNGLREYVLELIRILIGMVPHYEVDRIELEIR</sequence>
<feature type="domain" description="Helicase C-terminal" evidence="6">
    <location>
        <begin position="566"/>
        <end position="726"/>
    </location>
</feature>
<dbReference type="InterPro" id="IPR001650">
    <property type="entry name" value="Helicase_C-like"/>
</dbReference>